<protein>
    <submittedName>
        <fullName evidence="3">Uncharacterized protein</fullName>
    </submittedName>
</protein>
<keyword evidence="2" id="KW-0472">Membrane</keyword>
<reference evidence="3 4" key="1">
    <citation type="submission" date="2024-11" db="EMBL/GenBank/DDBJ databases">
        <title>Adaptive evolution of stress response genes in parasites aligns with host niche diversity.</title>
        <authorList>
            <person name="Hahn C."/>
            <person name="Resl P."/>
        </authorList>
    </citation>
    <scope>NUCLEOTIDE SEQUENCE [LARGE SCALE GENOMIC DNA]</scope>
    <source>
        <strain evidence="3">EGGRZ-B1_66</strain>
        <tissue evidence="3">Body</tissue>
    </source>
</reference>
<feature type="compositionally biased region" description="Basic residues" evidence="1">
    <location>
        <begin position="251"/>
        <end position="264"/>
    </location>
</feature>
<dbReference type="Proteomes" id="UP001626550">
    <property type="component" value="Unassembled WGS sequence"/>
</dbReference>
<accession>A0ABD2PNH9</accession>
<evidence type="ECO:0000256" key="2">
    <source>
        <dbReference type="SAM" id="Phobius"/>
    </source>
</evidence>
<dbReference type="EMBL" id="JBJKFK010004359">
    <property type="protein sequence ID" value="KAL3309053.1"/>
    <property type="molecule type" value="Genomic_DNA"/>
</dbReference>
<sequence>AIYAWYVASAGQAPADTQCLTFSRAPSDDPLQTNFQAVGWLIASAPVILGLLIGLAVNSVNSRRSSANGVDCCAYMLGGDLAVARAGKNTTEEAYQTGNKYLTGTTSTRELLSKTGSEYLAMNSGPQWKPIQQPPMTETNSMTLQRMQRESEGLYGYGNGDQHTFQRMRSLQEQESTLPRSKDQYRNPMLQSRSYGDLKYYETEPAELPYQRRYSQHSNFLNSSQEDLLEAYTGSPPHSNHQYQNKEHYKSNRRHQKTALLRKL</sequence>
<feature type="non-terminal residue" evidence="3">
    <location>
        <position position="1"/>
    </location>
</feature>
<evidence type="ECO:0000256" key="1">
    <source>
        <dbReference type="SAM" id="MobiDB-lite"/>
    </source>
</evidence>
<dbReference type="AlphaFoldDB" id="A0ABD2PNH9"/>
<evidence type="ECO:0000313" key="4">
    <source>
        <dbReference type="Proteomes" id="UP001626550"/>
    </source>
</evidence>
<organism evidence="3 4">
    <name type="scientific">Cichlidogyrus casuarinus</name>
    <dbReference type="NCBI Taxonomy" id="1844966"/>
    <lineage>
        <taxon>Eukaryota</taxon>
        <taxon>Metazoa</taxon>
        <taxon>Spiralia</taxon>
        <taxon>Lophotrochozoa</taxon>
        <taxon>Platyhelminthes</taxon>
        <taxon>Monogenea</taxon>
        <taxon>Monopisthocotylea</taxon>
        <taxon>Dactylogyridea</taxon>
        <taxon>Ancyrocephalidae</taxon>
        <taxon>Cichlidogyrus</taxon>
    </lineage>
</organism>
<keyword evidence="2" id="KW-0812">Transmembrane</keyword>
<proteinExistence type="predicted"/>
<feature type="region of interest" description="Disordered" evidence="1">
    <location>
        <begin position="230"/>
        <end position="264"/>
    </location>
</feature>
<gene>
    <name evidence="3" type="ORF">Ciccas_012405</name>
</gene>
<keyword evidence="2" id="KW-1133">Transmembrane helix</keyword>
<comment type="caution">
    <text evidence="3">The sequence shown here is derived from an EMBL/GenBank/DDBJ whole genome shotgun (WGS) entry which is preliminary data.</text>
</comment>
<feature type="region of interest" description="Disordered" evidence="1">
    <location>
        <begin position="172"/>
        <end position="191"/>
    </location>
</feature>
<name>A0ABD2PNH9_9PLAT</name>
<evidence type="ECO:0000313" key="3">
    <source>
        <dbReference type="EMBL" id="KAL3309053.1"/>
    </source>
</evidence>
<keyword evidence="4" id="KW-1185">Reference proteome</keyword>
<feature type="transmembrane region" description="Helical" evidence="2">
    <location>
        <begin position="37"/>
        <end position="57"/>
    </location>
</feature>